<feature type="transmembrane region" description="Helical" evidence="1">
    <location>
        <begin position="12"/>
        <end position="30"/>
    </location>
</feature>
<dbReference type="AlphaFoldDB" id="A0A381SF25"/>
<evidence type="ECO:0000256" key="1">
    <source>
        <dbReference type="SAM" id="Phobius"/>
    </source>
</evidence>
<organism evidence="2">
    <name type="scientific">marine metagenome</name>
    <dbReference type="NCBI Taxonomy" id="408172"/>
    <lineage>
        <taxon>unclassified sequences</taxon>
        <taxon>metagenomes</taxon>
        <taxon>ecological metagenomes</taxon>
    </lineage>
</organism>
<accession>A0A381SF25</accession>
<name>A0A381SF25_9ZZZZ</name>
<sequence>MHDQNYERKISILDWGIILSALLLLLTVYLPQSIWKEEVKFRNLGRHRMTSIANTEEFYFEMTGAYTSNGEHLFELVEAAMDSLIADSLFTDEQIINLNGNPYPVKLERGFEIRVDTTFSSATNLYFSYEDTIYTVGLNNPESGNIDTMFVNVKDLHHYKADEHFREIYETDIVTRSEIRTDYLRKKYHLNTNMLKCPLTNDPYIFEIDTTGDEDIFTVTSPLHLLEEPYTESRFGVFTFEAGDHGFIKGTQKSWAE</sequence>
<reference evidence="2" key="1">
    <citation type="submission" date="2018-05" db="EMBL/GenBank/DDBJ databases">
        <authorList>
            <person name="Lanie J.A."/>
            <person name="Ng W.-L."/>
            <person name="Kazmierczak K.M."/>
            <person name="Andrzejewski T.M."/>
            <person name="Davidsen T.M."/>
            <person name="Wayne K.J."/>
            <person name="Tettelin H."/>
            <person name="Glass J.I."/>
            <person name="Rusch D."/>
            <person name="Podicherti R."/>
            <person name="Tsui H.-C.T."/>
            <person name="Winkler M.E."/>
        </authorList>
    </citation>
    <scope>NUCLEOTIDE SEQUENCE</scope>
</reference>
<keyword evidence="1" id="KW-1133">Transmembrane helix</keyword>
<protein>
    <submittedName>
        <fullName evidence="2">Uncharacterized protein</fullName>
    </submittedName>
</protein>
<dbReference type="EMBL" id="UINC01002950">
    <property type="protein sequence ID" value="SVA01898.1"/>
    <property type="molecule type" value="Genomic_DNA"/>
</dbReference>
<keyword evidence="1" id="KW-0812">Transmembrane</keyword>
<evidence type="ECO:0000313" key="2">
    <source>
        <dbReference type="EMBL" id="SVA01898.1"/>
    </source>
</evidence>
<gene>
    <name evidence="2" type="ORF">METZ01_LOCUS54752</name>
</gene>
<proteinExistence type="predicted"/>
<keyword evidence="1" id="KW-0472">Membrane</keyword>